<reference evidence="1" key="1">
    <citation type="submission" date="2022-03" db="EMBL/GenBank/DDBJ databases">
        <title>Sea Food Isolates.</title>
        <authorList>
            <person name="Li C."/>
        </authorList>
    </citation>
    <scope>NUCLEOTIDE SEQUENCE</scope>
    <source>
        <strain evidence="1">19NY04SH05-1</strain>
    </source>
</reference>
<sequence>MKKSLRKGYFHLELNHEYGLDTIGAEAAEVELKEGVAIFRAKLKPASENQILDVVDCKKQSFKNVECFSFIDEHIRKGISSFVKTNKAKIKSWCIEIDYEKKYNFSCEIQPMNPDGVIFHVVSS</sequence>
<evidence type="ECO:0000313" key="1">
    <source>
        <dbReference type="EMBL" id="XAG43210.1"/>
    </source>
</evidence>
<organism evidence="1">
    <name type="scientific">Aeromonas sp. 19NY04SH05-1</name>
    <dbReference type="NCBI Taxonomy" id="2920537"/>
    <lineage>
        <taxon>Bacteria</taxon>
        <taxon>Pseudomonadati</taxon>
        <taxon>Pseudomonadota</taxon>
        <taxon>Gammaproteobacteria</taxon>
        <taxon>Aeromonadales</taxon>
        <taxon>Aeromonadaceae</taxon>
        <taxon>Aeromonas</taxon>
    </lineage>
</organism>
<proteinExistence type="predicted"/>
<dbReference type="RefSeq" id="WP_338612272.1">
    <property type="nucleotide sequence ID" value="NZ_CP095328.1"/>
</dbReference>
<dbReference type="AlphaFoldDB" id="A0AAU6TDE1"/>
<dbReference type="EMBL" id="CP095328">
    <property type="protein sequence ID" value="XAG43210.1"/>
    <property type="molecule type" value="Genomic_DNA"/>
</dbReference>
<accession>A0AAU6TDE1</accession>
<protein>
    <submittedName>
        <fullName evidence="1">Uncharacterized protein</fullName>
    </submittedName>
</protein>
<gene>
    <name evidence="1" type="ORF">MRK42_09635</name>
</gene>
<name>A0AAU6TDE1_9GAMM</name>